<dbReference type="EMBL" id="LXQA010821882">
    <property type="protein sequence ID" value="MCI72619.1"/>
    <property type="molecule type" value="Genomic_DNA"/>
</dbReference>
<proteinExistence type="predicted"/>
<evidence type="ECO:0000313" key="2">
    <source>
        <dbReference type="EMBL" id="MCI72619.1"/>
    </source>
</evidence>
<protein>
    <submittedName>
        <fullName evidence="2">Uncharacterized protein</fullName>
    </submittedName>
</protein>
<sequence>QIDNALAVKMIMESTDFDLGNTLCARQQQRNTPPFRPLQLDFSTLQGRRSPGLSR</sequence>
<feature type="non-terminal residue" evidence="2">
    <location>
        <position position="1"/>
    </location>
</feature>
<feature type="region of interest" description="Disordered" evidence="1">
    <location>
        <begin position="30"/>
        <end position="55"/>
    </location>
</feature>
<accession>A0A392UGC8</accession>
<evidence type="ECO:0000313" key="3">
    <source>
        <dbReference type="Proteomes" id="UP000265520"/>
    </source>
</evidence>
<dbReference type="AlphaFoldDB" id="A0A392UGC8"/>
<keyword evidence="3" id="KW-1185">Reference proteome</keyword>
<name>A0A392UGC8_9FABA</name>
<comment type="caution">
    <text evidence="2">The sequence shown here is derived from an EMBL/GenBank/DDBJ whole genome shotgun (WGS) entry which is preliminary data.</text>
</comment>
<dbReference type="Proteomes" id="UP000265520">
    <property type="component" value="Unassembled WGS sequence"/>
</dbReference>
<evidence type="ECO:0000256" key="1">
    <source>
        <dbReference type="SAM" id="MobiDB-lite"/>
    </source>
</evidence>
<organism evidence="2 3">
    <name type="scientific">Trifolium medium</name>
    <dbReference type="NCBI Taxonomy" id="97028"/>
    <lineage>
        <taxon>Eukaryota</taxon>
        <taxon>Viridiplantae</taxon>
        <taxon>Streptophyta</taxon>
        <taxon>Embryophyta</taxon>
        <taxon>Tracheophyta</taxon>
        <taxon>Spermatophyta</taxon>
        <taxon>Magnoliopsida</taxon>
        <taxon>eudicotyledons</taxon>
        <taxon>Gunneridae</taxon>
        <taxon>Pentapetalae</taxon>
        <taxon>rosids</taxon>
        <taxon>fabids</taxon>
        <taxon>Fabales</taxon>
        <taxon>Fabaceae</taxon>
        <taxon>Papilionoideae</taxon>
        <taxon>50 kb inversion clade</taxon>
        <taxon>NPAAA clade</taxon>
        <taxon>Hologalegina</taxon>
        <taxon>IRL clade</taxon>
        <taxon>Trifolieae</taxon>
        <taxon>Trifolium</taxon>
    </lineage>
</organism>
<reference evidence="2 3" key="1">
    <citation type="journal article" date="2018" name="Front. Plant Sci.">
        <title>Red Clover (Trifolium pratense) and Zigzag Clover (T. medium) - A Picture of Genomic Similarities and Differences.</title>
        <authorList>
            <person name="Dluhosova J."/>
            <person name="Istvanek J."/>
            <person name="Nedelnik J."/>
            <person name="Repkova J."/>
        </authorList>
    </citation>
    <scope>NUCLEOTIDE SEQUENCE [LARGE SCALE GENOMIC DNA]</scope>
    <source>
        <strain evidence="3">cv. 10/8</strain>
        <tissue evidence="2">Leaf</tissue>
    </source>
</reference>